<gene>
    <name evidence="12" type="primary">tsaE</name>
    <name evidence="11" type="ORF">DGG96_15640</name>
    <name evidence="12" type="ORF">ELY20_14880</name>
</gene>
<sequence length="162" mass="18035">MMTNNKLDAVITLDLPDETASEHFASQLASCLCPSLIMTFSGDLGAGKTTIIRAMLRHMGVQSTIKSPTFSLVESYLCNHLTIHHFDLYRIHHEEELEYLGFRDYFTQESICCIEWAENAGGALPQVDIRFKLAIKGAGREMQIMALSTAGKRILARLAGEI</sequence>
<keyword evidence="7" id="KW-0547">Nucleotide-binding</keyword>
<dbReference type="EMBL" id="QHJG01000029">
    <property type="protein sequence ID" value="PWY54697.1"/>
    <property type="molecule type" value="Genomic_DNA"/>
</dbReference>
<accession>A0A317U1N2</accession>
<evidence type="ECO:0000313" key="12">
    <source>
        <dbReference type="EMBL" id="RUR20399.1"/>
    </source>
</evidence>
<name>A0A317U1N2_9GAMM</name>
<dbReference type="GO" id="GO:0046872">
    <property type="term" value="F:metal ion binding"/>
    <property type="evidence" value="ECO:0007669"/>
    <property type="project" value="UniProtKB-KW"/>
</dbReference>
<keyword evidence="8" id="KW-0067">ATP-binding</keyword>
<proteinExistence type="inferred from homology"/>
<dbReference type="SUPFAM" id="SSF52540">
    <property type="entry name" value="P-loop containing nucleoside triphosphate hydrolases"/>
    <property type="match status" value="1"/>
</dbReference>
<dbReference type="AlphaFoldDB" id="A0A317U1N2"/>
<dbReference type="EMBL" id="RZGX01000024">
    <property type="protein sequence ID" value="RUR20399.1"/>
    <property type="molecule type" value="Genomic_DNA"/>
</dbReference>
<keyword evidence="6" id="KW-0479">Metal-binding</keyword>
<dbReference type="Gene3D" id="3.40.50.300">
    <property type="entry name" value="P-loop containing nucleotide triphosphate hydrolases"/>
    <property type="match status" value="1"/>
</dbReference>
<keyword evidence="11" id="KW-0808">Transferase</keyword>
<dbReference type="GO" id="GO:0005737">
    <property type="term" value="C:cytoplasm"/>
    <property type="evidence" value="ECO:0007669"/>
    <property type="project" value="UniProtKB-SubCell"/>
</dbReference>
<dbReference type="OrthoDB" id="9800307at2"/>
<evidence type="ECO:0000313" key="13">
    <source>
        <dbReference type="Proteomes" id="UP000247152"/>
    </source>
</evidence>
<dbReference type="GO" id="GO:0016740">
    <property type="term" value="F:transferase activity"/>
    <property type="evidence" value="ECO:0007669"/>
    <property type="project" value="UniProtKB-KW"/>
</dbReference>
<evidence type="ECO:0000313" key="11">
    <source>
        <dbReference type="EMBL" id="PWY54697.1"/>
    </source>
</evidence>
<keyword evidence="9" id="KW-0460">Magnesium</keyword>
<dbReference type="PANTHER" id="PTHR33540:SF2">
    <property type="entry name" value="TRNA THREONYLCARBAMOYLADENOSINE BIOSYNTHESIS PROTEIN TSAE"/>
    <property type="match status" value="1"/>
</dbReference>
<keyword evidence="14" id="KW-1185">Reference proteome</keyword>
<evidence type="ECO:0000256" key="7">
    <source>
        <dbReference type="ARBA" id="ARBA00022741"/>
    </source>
</evidence>
<evidence type="ECO:0000256" key="2">
    <source>
        <dbReference type="ARBA" id="ARBA00007599"/>
    </source>
</evidence>
<evidence type="ECO:0000256" key="5">
    <source>
        <dbReference type="ARBA" id="ARBA00022694"/>
    </source>
</evidence>
<dbReference type="InterPro" id="IPR003442">
    <property type="entry name" value="T6A_TsaE"/>
</dbReference>
<reference evidence="11 13" key="1">
    <citation type="submission" date="2018-05" db="EMBL/GenBank/DDBJ databases">
        <title>Legionella qingyii sp.nov., whole genome shotgun sequence.</title>
        <authorList>
            <person name="Wu H."/>
            <person name="Zhu Q."/>
            <person name="Hu C."/>
        </authorList>
    </citation>
    <scope>NUCLEOTIDE SEQUENCE [LARGE SCALE GENOMIC DNA]</scope>
    <source>
        <strain evidence="11 13">HEB18</strain>
    </source>
</reference>
<keyword evidence="4" id="KW-0963">Cytoplasm</keyword>
<dbReference type="Proteomes" id="UP000247152">
    <property type="component" value="Unassembled WGS sequence"/>
</dbReference>
<dbReference type="Proteomes" id="UP000287374">
    <property type="component" value="Unassembled WGS sequence"/>
</dbReference>
<evidence type="ECO:0000256" key="1">
    <source>
        <dbReference type="ARBA" id="ARBA00004496"/>
    </source>
</evidence>
<dbReference type="GO" id="GO:0005524">
    <property type="term" value="F:ATP binding"/>
    <property type="evidence" value="ECO:0007669"/>
    <property type="project" value="UniProtKB-KW"/>
</dbReference>
<comment type="similarity">
    <text evidence="2">Belongs to the TsaE family.</text>
</comment>
<protein>
    <recommendedName>
        <fullName evidence="3">tRNA threonylcarbamoyladenosine biosynthesis protein TsaE</fullName>
    </recommendedName>
    <alternativeName>
        <fullName evidence="10">t(6)A37 threonylcarbamoyladenosine biosynthesis protein TsaE</fullName>
    </alternativeName>
</protein>
<evidence type="ECO:0000256" key="6">
    <source>
        <dbReference type="ARBA" id="ARBA00022723"/>
    </source>
</evidence>
<reference evidence="12 14" key="2">
    <citation type="submission" date="2018-12" db="EMBL/GenBank/DDBJ databases">
        <title>Legionella sp,whole genome shotgun sequence.</title>
        <authorList>
            <person name="Wu H."/>
        </authorList>
    </citation>
    <scope>NUCLEOTIDE SEQUENCE [LARGE SCALE GENOMIC DNA]</scope>
    <source>
        <strain evidence="12">Km489</strain>
        <strain evidence="14">km489</strain>
    </source>
</reference>
<comment type="caution">
    <text evidence="11">The sequence shown here is derived from an EMBL/GenBank/DDBJ whole genome shotgun (WGS) entry which is preliminary data.</text>
</comment>
<keyword evidence="5" id="KW-0819">tRNA processing</keyword>
<evidence type="ECO:0000256" key="9">
    <source>
        <dbReference type="ARBA" id="ARBA00022842"/>
    </source>
</evidence>
<dbReference type="PANTHER" id="PTHR33540">
    <property type="entry name" value="TRNA THREONYLCARBAMOYLADENOSINE BIOSYNTHESIS PROTEIN TSAE"/>
    <property type="match status" value="1"/>
</dbReference>
<dbReference type="Pfam" id="PF02367">
    <property type="entry name" value="TsaE"/>
    <property type="match status" value="1"/>
</dbReference>
<organism evidence="11 13">
    <name type="scientific">Legionella qingyii</name>
    <dbReference type="NCBI Taxonomy" id="2184757"/>
    <lineage>
        <taxon>Bacteria</taxon>
        <taxon>Pseudomonadati</taxon>
        <taxon>Pseudomonadota</taxon>
        <taxon>Gammaproteobacteria</taxon>
        <taxon>Legionellales</taxon>
        <taxon>Legionellaceae</taxon>
        <taxon>Legionella</taxon>
    </lineage>
</organism>
<evidence type="ECO:0000256" key="10">
    <source>
        <dbReference type="ARBA" id="ARBA00032441"/>
    </source>
</evidence>
<evidence type="ECO:0000256" key="4">
    <source>
        <dbReference type="ARBA" id="ARBA00022490"/>
    </source>
</evidence>
<evidence type="ECO:0000256" key="3">
    <source>
        <dbReference type="ARBA" id="ARBA00019010"/>
    </source>
</evidence>
<dbReference type="GO" id="GO:0002949">
    <property type="term" value="P:tRNA threonylcarbamoyladenosine modification"/>
    <property type="evidence" value="ECO:0007669"/>
    <property type="project" value="InterPro"/>
</dbReference>
<evidence type="ECO:0000313" key="14">
    <source>
        <dbReference type="Proteomes" id="UP000287374"/>
    </source>
</evidence>
<dbReference type="NCBIfam" id="TIGR00150">
    <property type="entry name" value="T6A_YjeE"/>
    <property type="match status" value="1"/>
</dbReference>
<evidence type="ECO:0000256" key="8">
    <source>
        <dbReference type="ARBA" id="ARBA00022840"/>
    </source>
</evidence>
<dbReference type="InterPro" id="IPR027417">
    <property type="entry name" value="P-loop_NTPase"/>
</dbReference>
<comment type="subcellular location">
    <subcellularLocation>
        <location evidence="1">Cytoplasm</location>
    </subcellularLocation>
</comment>